<name>A0AAP0KAJ1_9MAGN</name>
<organism evidence="1 2">
    <name type="scientific">Stephania cephalantha</name>
    <dbReference type="NCBI Taxonomy" id="152367"/>
    <lineage>
        <taxon>Eukaryota</taxon>
        <taxon>Viridiplantae</taxon>
        <taxon>Streptophyta</taxon>
        <taxon>Embryophyta</taxon>
        <taxon>Tracheophyta</taxon>
        <taxon>Spermatophyta</taxon>
        <taxon>Magnoliopsida</taxon>
        <taxon>Ranunculales</taxon>
        <taxon>Menispermaceae</taxon>
        <taxon>Menispermoideae</taxon>
        <taxon>Cissampelideae</taxon>
        <taxon>Stephania</taxon>
    </lineage>
</organism>
<comment type="caution">
    <text evidence="1">The sequence shown here is derived from an EMBL/GenBank/DDBJ whole genome shotgun (WGS) entry which is preliminary data.</text>
</comment>
<evidence type="ECO:0000313" key="1">
    <source>
        <dbReference type="EMBL" id="KAK9148184.1"/>
    </source>
</evidence>
<proteinExistence type="predicted"/>
<accession>A0AAP0KAJ1</accession>
<gene>
    <name evidence="1" type="ORF">Scep_006941</name>
</gene>
<protein>
    <submittedName>
        <fullName evidence="1">Uncharacterized protein</fullName>
    </submittedName>
</protein>
<evidence type="ECO:0000313" key="2">
    <source>
        <dbReference type="Proteomes" id="UP001419268"/>
    </source>
</evidence>
<sequence length="63" mass="7402">MARLRLLDYKWIKLLKFLKFLLDSSSKKEIKEIEEKRKNSKIVYCKTVPAISQRFGITLGIAT</sequence>
<dbReference type="AlphaFoldDB" id="A0AAP0KAJ1"/>
<reference evidence="1 2" key="1">
    <citation type="submission" date="2024-01" db="EMBL/GenBank/DDBJ databases">
        <title>Genome assemblies of Stephania.</title>
        <authorList>
            <person name="Yang L."/>
        </authorList>
    </citation>
    <scope>NUCLEOTIDE SEQUENCE [LARGE SCALE GENOMIC DNA]</scope>
    <source>
        <strain evidence="1">JXDWG</strain>
        <tissue evidence="1">Leaf</tissue>
    </source>
</reference>
<dbReference type="Proteomes" id="UP001419268">
    <property type="component" value="Unassembled WGS sequence"/>
</dbReference>
<dbReference type="EMBL" id="JBBNAG010000003">
    <property type="protein sequence ID" value="KAK9148184.1"/>
    <property type="molecule type" value="Genomic_DNA"/>
</dbReference>
<keyword evidence="2" id="KW-1185">Reference proteome</keyword>